<dbReference type="AlphaFoldDB" id="A0A975IQ30"/>
<evidence type="ECO:0000313" key="3">
    <source>
        <dbReference type="Proteomes" id="UP000671914"/>
    </source>
</evidence>
<proteinExistence type="predicted"/>
<dbReference type="Proteomes" id="UP000671914">
    <property type="component" value="Chromosome"/>
</dbReference>
<evidence type="ECO:0000259" key="1">
    <source>
        <dbReference type="Pfam" id="PF13529"/>
    </source>
</evidence>
<accession>A0A975IQ30</accession>
<protein>
    <submittedName>
        <fullName evidence="2">C39 family peptidase</fullName>
    </submittedName>
</protein>
<evidence type="ECO:0000313" key="2">
    <source>
        <dbReference type="EMBL" id="QTX05914.1"/>
    </source>
</evidence>
<name>A0A975IQ30_9MICO</name>
<dbReference type="InterPro" id="IPR039564">
    <property type="entry name" value="Peptidase_C39-like"/>
</dbReference>
<gene>
    <name evidence="2" type="ORF">G127AT_06910</name>
</gene>
<dbReference type="KEGG" id="aarc:G127AT_06910"/>
<reference evidence="2" key="1">
    <citation type="submission" date="2021-03" db="EMBL/GenBank/DDBJ databases">
        <title>Agromyces archimandritus sp. nov., isolated from the cockroach Archimandrita tessellata.</title>
        <authorList>
            <person name="Guzman J."/>
            <person name="Ortuzar M."/>
            <person name="Poehlein A."/>
            <person name="Daniel R."/>
            <person name="Trujillo M."/>
            <person name="Vilcinskas A."/>
        </authorList>
    </citation>
    <scope>NUCLEOTIDE SEQUENCE</scope>
    <source>
        <strain evidence="2">G127AT</strain>
    </source>
</reference>
<dbReference type="RefSeq" id="WP_210901347.1">
    <property type="nucleotide sequence ID" value="NZ_CP071696.1"/>
</dbReference>
<feature type="domain" description="Peptidase C39-like" evidence="1">
    <location>
        <begin position="2"/>
        <end position="150"/>
    </location>
</feature>
<organism evidence="2 3">
    <name type="scientific">Agromyces archimandritae</name>
    <dbReference type="NCBI Taxonomy" id="2781962"/>
    <lineage>
        <taxon>Bacteria</taxon>
        <taxon>Bacillati</taxon>
        <taxon>Actinomycetota</taxon>
        <taxon>Actinomycetes</taxon>
        <taxon>Micrococcales</taxon>
        <taxon>Microbacteriaceae</taxon>
        <taxon>Agromyces</taxon>
    </lineage>
</organism>
<dbReference type="EMBL" id="CP071696">
    <property type="protein sequence ID" value="QTX05914.1"/>
    <property type="molecule type" value="Genomic_DNA"/>
</dbReference>
<dbReference type="Pfam" id="PF13529">
    <property type="entry name" value="Peptidase_C39_2"/>
    <property type="match status" value="1"/>
</dbReference>
<dbReference type="Gene3D" id="3.90.70.10">
    <property type="entry name" value="Cysteine proteinases"/>
    <property type="match status" value="1"/>
</dbReference>
<sequence length="194" mass="20164">MPRYAQYPHRGEYPEYGGGGEAWCSPSSVAMVRAAWGRAPGAAELAGIHAPNGDAQVPYTAIRAYDHAYRGTGNWAFSAAAAAGDGLEAYVDRFADLAEAERMLAAGIPLIGSVSFTREQLPEAGYATAGHLLVIRGVTEAGDVIVNDPAAASNEGVRRVYPRAAFEAAWRRGSGGVAYVVRPAAPGVSGRTGA</sequence>
<keyword evidence="3" id="KW-1185">Reference proteome</keyword>